<keyword evidence="3 6" id="KW-1133">Transmembrane helix</keyword>
<keyword evidence="4 6" id="KW-0472">Membrane</keyword>
<evidence type="ECO:0000256" key="5">
    <source>
        <dbReference type="ARBA" id="ARBA00038359"/>
    </source>
</evidence>
<feature type="transmembrane region" description="Helical" evidence="6">
    <location>
        <begin position="127"/>
        <end position="149"/>
    </location>
</feature>
<feature type="domain" description="Rhodopsin" evidence="7">
    <location>
        <begin position="33"/>
        <end position="266"/>
    </location>
</feature>
<keyword evidence="2 6" id="KW-0812">Transmembrane</keyword>
<feature type="transmembrane region" description="Helical" evidence="6">
    <location>
        <begin position="94"/>
        <end position="115"/>
    </location>
</feature>
<evidence type="ECO:0000256" key="1">
    <source>
        <dbReference type="ARBA" id="ARBA00004141"/>
    </source>
</evidence>
<evidence type="ECO:0000259" key="7">
    <source>
        <dbReference type="Pfam" id="PF20684"/>
    </source>
</evidence>
<dbReference type="Proteomes" id="UP000006753">
    <property type="component" value="Unassembled WGS sequence"/>
</dbReference>
<dbReference type="AlphaFoldDB" id="K1X4G0"/>
<sequence length="348" mass="38627">MGSLITNENGSRQYMFLAVMSVFLLISYVAVTLRLYCRYFCLKVLGLDDFIIIGALVATTGMAIQNGFHISLGTGRHTDELPLQQIMIPTLKHWYAYQIVYPFVLYLVKLSILALYHRILTQRNFRLWVWAVSGFITVQTVVVMFVQAFECGSRVSGAWSPTFPEGCNNVAASYYSMSSINVFTDIVILVMPLPTLAKLKINIRKKCALMGIFLTGGVAITASCLRFYALHVYDTTEDVAYDAIYIEVNLAIITASAPALRPLFKKTFAGSSDRSKYGYHGYPRRSHMNAGRGAVELQAYNGKHEAVIAANMAGEENSSQECILEWGNHRGIVKTVETKVSSGAMSEA</sequence>
<dbReference type="OrthoDB" id="444631at2759"/>
<evidence type="ECO:0000313" key="9">
    <source>
        <dbReference type="Proteomes" id="UP000006753"/>
    </source>
</evidence>
<accession>K1X4G0</accession>
<dbReference type="PANTHER" id="PTHR33048:SF123">
    <property type="entry name" value="INTEGRAL MEMBRANE PROTEIN"/>
    <property type="match status" value="1"/>
</dbReference>
<proteinExistence type="inferred from homology"/>
<dbReference type="InParanoid" id="K1X4G0"/>
<evidence type="ECO:0000256" key="2">
    <source>
        <dbReference type="ARBA" id="ARBA00022692"/>
    </source>
</evidence>
<dbReference type="eggNOG" id="ENOG502S09C">
    <property type="taxonomic scope" value="Eukaryota"/>
</dbReference>
<dbReference type="OMA" id="AFECHSK"/>
<evidence type="ECO:0000313" key="8">
    <source>
        <dbReference type="EMBL" id="EKD19957.1"/>
    </source>
</evidence>
<gene>
    <name evidence="8" type="ORF">MBM_01909</name>
</gene>
<dbReference type="EMBL" id="JH921430">
    <property type="protein sequence ID" value="EKD19957.1"/>
    <property type="molecule type" value="Genomic_DNA"/>
</dbReference>
<keyword evidence="9" id="KW-1185">Reference proteome</keyword>
<dbReference type="KEGG" id="mbe:MBM_01909"/>
<evidence type="ECO:0000256" key="6">
    <source>
        <dbReference type="SAM" id="Phobius"/>
    </source>
</evidence>
<dbReference type="InterPro" id="IPR052337">
    <property type="entry name" value="SAT4-like"/>
</dbReference>
<feature type="transmembrane region" description="Helical" evidence="6">
    <location>
        <begin position="174"/>
        <end position="196"/>
    </location>
</feature>
<name>K1X4G0_MARBU</name>
<feature type="transmembrane region" description="Helical" evidence="6">
    <location>
        <begin position="14"/>
        <end position="37"/>
    </location>
</feature>
<comment type="similarity">
    <text evidence="5">Belongs to the SAT4 family.</text>
</comment>
<evidence type="ECO:0000256" key="3">
    <source>
        <dbReference type="ARBA" id="ARBA00022989"/>
    </source>
</evidence>
<feature type="transmembrane region" description="Helical" evidence="6">
    <location>
        <begin position="208"/>
        <end position="231"/>
    </location>
</feature>
<comment type="subcellular location">
    <subcellularLocation>
        <location evidence="1">Membrane</location>
        <topology evidence="1">Multi-pass membrane protein</topology>
    </subcellularLocation>
</comment>
<reference evidence="8 9" key="1">
    <citation type="journal article" date="2012" name="BMC Genomics">
        <title>Sequencing the genome of Marssonina brunnea reveals fungus-poplar co-evolution.</title>
        <authorList>
            <person name="Zhu S."/>
            <person name="Cao Y.-Z."/>
            <person name="Jiang C."/>
            <person name="Tan B.-Y."/>
            <person name="Wang Z."/>
            <person name="Feng S."/>
            <person name="Zhang L."/>
            <person name="Su X.-H."/>
            <person name="Brejova B."/>
            <person name="Vinar T."/>
            <person name="Xu M."/>
            <person name="Wang M.-X."/>
            <person name="Zhang S.-G."/>
            <person name="Huang M.-R."/>
            <person name="Wu R."/>
            <person name="Zhou Y."/>
        </authorList>
    </citation>
    <scope>NUCLEOTIDE SEQUENCE [LARGE SCALE GENOMIC DNA]</scope>
    <source>
        <strain evidence="8 9">MB_m1</strain>
    </source>
</reference>
<dbReference type="Pfam" id="PF20684">
    <property type="entry name" value="Fung_rhodopsin"/>
    <property type="match status" value="1"/>
</dbReference>
<feature type="transmembrane region" description="Helical" evidence="6">
    <location>
        <begin position="243"/>
        <end position="264"/>
    </location>
</feature>
<feature type="transmembrane region" description="Helical" evidence="6">
    <location>
        <begin position="49"/>
        <end position="74"/>
    </location>
</feature>
<evidence type="ECO:0000256" key="4">
    <source>
        <dbReference type="ARBA" id="ARBA00023136"/>
    </source>
</evidence>
<dbReference type="InterPro" id="IPR049326">
    <property type="entry name" value="Rhodopsin_dom_fungi"/>
</dbReference>
<dbReference type="GO" id="GO:0016020">
    <property type="term" value="C:membrane"/>
    <property type="evidence" value="ECO:0007669"/>
    <property type="project" value="UniProtKB-SubCell"/>
</dbReference>
<organism evidence="8 9">
    <name type="scientific">Marssonina brunnea f. sp. multigermtubi (strain MB_m1)</name>
    <name type="common">Marssonina leaf spot fungus</name>
    <dbReference type="NCBI Taxonomy" id="1072389"/>
    <lineage>
        <taxon>Eukaryota</taxon>
        <taxon>Fungi</taxon>
        <taxon>Dikarya</taxon>
        <taxon>Ascomycota</taxon>
        <taxon>Pezizomycotina</taxon>
        <taxon>Leotiomycetes</taxon>
        <taxon>Helotiales</taxon>
        <taxon>Drepanopezizaceae</taxon>
        <taxon>Drepanopeziza</taxon>
    </lineage>
</organism>
<dbReference type="PANTHER" id="PTHR33048">
    <property type="entry name" value="PTH11-LIKE INTEGRAL MEMBRANE PROTEIN (AFU_ORTHOLOGUE AFUA_5G11245)"/>
    <property type="match status" value="1"/>
</dbReference>
<protein>
    <recommendedName>
        <fullName evidence="7">Rhodopsin domain-containing protein</fullName>
    </recommendedName>
</protein>
<dbReference type="HOGENOM" id="CLU_028200_0_4_1"/>